<dbReference type="EMBL" id="JBEFLD010000006">
    <property type="protein sequence ID" value="MEQ6291534.1"/>
    <property type="molecule type" value="Genomic_DNA"/>
</dbReference>
<evidence type="ECO:0000256" key="10">
    <source>
        <dbReference type="RuleBase" id="RU363054"/>
    </source>
</evidence>
<evidence type="ECO:0000259" key="11">
    <source>
        <dbReference type="PROSITE" id="PS50928"/>
    </source>
</evidence>
<feature type="transmembrane region" description="Helical" evidence="9">
    <location>
        <begin position="70"/>
        <end position="101"/>
    </location>
</feature>
<evidence type="ECO:0000313" key="13">
    <source>
        <dbReference type="Proteomes" id="UP001433638"/>
    </source>
</evidence>
<keyword evidence="13" id="KW-1185">Reference proteome</keyword>
<keyword evidence="10" id="KW-0997">Cell inner membrane</keyword>
<evidence type="ECO:0000256" key="6">
    <source>
        <dbReference type="ARBA" id="ARBA00022692"/>
    </source>
</evidence>
<comment type="function">
    <text evidence="10">Part of the binding-protein-dependent transport system for phosphate; probably responsible for the translocation of the substrate across the membrane.</text>
</comment>
<feature type="transmembrane region" description="Helical" evidence="9">
    <location>
        <begin position="160"/>
        <end position="186"/>
    </location>
</feature>
<feature type="transmembrane region" description="Helical" evidence="9">
    <location>
        <begin position="290"/>
        <end position="310"/>
    </location>
</feature>
<keyword evidence="7 9" id="KW-1133">Transmembrane helix</keyword>
<comment type="subcellular location">
    <subcellularLocation>
        <location evidence="10">Cell inner membrane</location>
        <topology evidence="10">Multi-pass membrane protein</topology>
    </subcellularLocation>
    <subcellularLocation>
        <location evidence="1 9">Cell membrane</location>
        <topology evidence="1 9">Multi-pass membrane protein</topology>
    </subcellularLocation>
</comment>
<reference evidence="12" key="1">
    <citation type="submission" date="2024-06" db="EMBL/GenBank/DDBJ databases">
        <title>Genome sequence of Vogesella sp. MAHUQ-64.</title>
        <authorList>
            <person name="Huq M.A."/>
        </authorList>
    </citation>
    <scope>NUCLEOTIDE SEQUENCE</scope>
    <source>
        <strain evidence="12">MAHUQ-64</strain>
    </source>
</reference>
<keyword evidence="5 10" id="KW-0592">Phosphate transport</keyword>
<evidence type="ECO:0000256" key="9">
    <source>
        <dbReference type="RuleBase" id="RU363032"/>
    </source>
</evidence>
<comment type="similarity">
    <text evidence="2 10">Belongs to the binding-protein-dependent transport system permease family. CysTW subfamily.</text>
</comment>
<feature type="transmembrane region" description="Helical" evidence="9">
    <location>
        <begin position="27"/>
        <end position="50"/>
    </location>
</feature>
<keyword evidence="8 9" id="KW-0472">Membrane</keyword>
<dbReference type="InterPro" id="IPR000515">
    <property type="entry name" value="MetI-like"/>
</dbReference>
<organism evidence="12 13">
    <name type="scientific">Vogesella oryzagri</name>
    <dbReference type="NCBI Taxonomy" id="3160864"/>
    <lineage>
        <taxon>Bacteria</taxon>
        <taxon>Pseudomonadati</taxon>
        <taxon>Pseudomonadota</taxon>
        <taxon>Betaproteobacteria</taxon>
        <taxon>Neisseriales</taxon>
        <taxon>Chromobacteriaceae</taxon>
        <taxon>Vogesella</taxon>
    </lineage>
</organism>
<dbReference type="Gene3D" id="1.10.3720.10">
    <property type="entry name" value="MetI-like"/>
    <property type="match status" value="1"/>
</dbReference>
<evidence type="ECO:0000256" key="2">
    <source>
        <dbReference type="ARBA" id="ARBA00007069"/>
    </source>
</evidence>
<evidence type="ECO:0000256" key="5">
    <source>
        <dbReference type="ARBA" id="ARBA00022592"/>
    </source>
</evidence>
<dbReference type="CDD" id="cd06261">
    <property type="entry name" value="TM_PBP2"/>
    <property type="match status" value="1"/>
</dbReference>
<keyword evidence="3 9" id="KW-0813">Transport</keyword>
<feature type="domain" description="ABC transmembrane type-1" evidence="11">
    <location>
        <begin position="76"/>
        <end position="305"/>
    </location>
</feature>
<dbReference type="SUPFAM" id="SSF161098">
    <property type="entry name" value="MetI-like"/>
    <property type="match status" value="1"/>
</dbReference>
<feature type="transmembrane region" description="Helical" evidence="9">
    <location>
        <begin position="113"/>
        <end position="140"/>
    </location>
</feature>
<dbReference type="PROSITE" id="PS50928">
    <property type="entry name" value="ABC_TM1"/>
    <property type="match status" value="1"/>
</dbReference>
<dbReference type="Pfam" id="PF00528">
    <property type="entry name" value="BPD_transp_1"/>
    <property type="match status" value="1"/>
</dbReference>
<dbReference type="InterPro" id="IPR011864">
    <property type="entry name" value="Phosphate_PstC"/>
</dbReference>
<proteinExistence type="inferred from homology"/>
<evidence type="ECO:0000256" key="4">
    <source>
        <dbReference type="ARBA" id="ARBA00022475"/>
    </source>
</evidence>
<evidence type="ECO:0000256" key="7">
    <source>
        <dbReference type="ARBA" id="ARBA00022989"/>
    </source>
</evidence>
<keyword evidence="4" id="KW-1003">Cell membrane</keyword>
<evidence type="ECO:0000256" key="8">
    <source>
        <dbReference type="ARBA" id="ARBA00023136"/>
    </source>
</evidence>
<feature type="transmembrane region" description="Helical" evidence="9">
    <location>
        <begin position="227"/>
        <end position="250"/>
    </location>
</feature>
<dbReference type="RefSeq" id="WP_349588523.1">
    <property type="nucleotide sequence ID" value="NZ_JBEFLD010000006.1"/>
</dbReference>
<dbReference type="InterPro" id="IPR051124">
    <property type="entry name" value="Phosphate_Transport_Permease"/>
</dbReference>
<accession>A0ABV1M5M0</accession>
<keyword evidence="6 9" id="KW-0812">Transmembrane</keyword>
<comment type="caution">
    <text evidence="12">The sequence shown here is derived from an EMBL/GenBank/DDBJ whole genome shotgun (WGS) entry which is preliminary data.</text>
</comment>
<dbReference type="InterPro" id="IPR035906">
    <property type="entry name" value="MetI-like_sf"/>
</dbReference>
<sequence>MENTQNAAHLKRQMLLDALFRLLTRSFAFLVLALLLGILLSLLIGALPSIKHFGWGFLTSSDWDPVAEKFGAVVPIFGTLVTSVIALLIGVPISFGIALFLTELCPPFLKRPLGIAVELLAGIPSIIYGMWGLFVFAPLFGEYVQPWVLDNMGNLPLVGFLFQGAPMGIGMFTAGLILAIMVIPFIASVMRDVFEVVPPMLKESAYGLGGTTWEVVRHVVLPYTKTGVVGGIMLGLGRALGETMAVTFVIGNSSNFSTGLFDAGNSIASTLANEFAEANGELYLGSLIELGLILFFITFVVLACSKLLLLRLKKQEGRAS</sequence>
<dbReference type="PANTHER" id="PTHR30425">
    <property type="entry name" value="PHOSPHATE TRANSPORT SYSTEM PERMEASE PROTEIN PST"/>
    <property type="match status" value="1"/>
</dbReference>
<evidence type="ECO:0000256" key="3">
    <source>
        <dbReference type="ARBA" id="ARBA00022448"/>
    </source>
</evidence>
<name>A0ABV1M5M0_9NEIS</name>
<evidence type="ECO:0000256" key="1">
    <source>
        <dbReference type="ARBA" id="ARBA00004651"/>
    </source>
</evidence>
<dbReference type="PANTHER" id="PTHR30425:SF1">
    <property type="entry name" value="PHOSPHATE TRANSPORT SYSTEM PERMEASE PROTEIN PSTC"/>
    <property type="match status" value="1"/>
</dbReference>
<gene>
    <name evidence="12" type="primary">pstC</name>
    <name evidence="12" type="ORF">ABNW52_13030</name>
</gene>
<protein>
    <recommendedName>
        <fullName evidence="10">Phosphate transport system permease protein</fullName>
    </recommendedName>
</protein>
<evidence type="ECO:0000313" key="12">
    <source>
        <dbReference type="EMBL" id="MEQ6291534.1"/>
    </source>
</evidence>
<dbReference type="Proteomes" id="UP001433638">
    <property type="component" value="Unassembled WGS sequence"/>
</dbReference>
<dbReference type="NCBIfam" id="TIGR02138">
    <property type="entry name" value="phosphate_pstC"/>
    <property type="match status" value="1"/>
</dbReference>